<dbReference type="PROSITE" id="PS51286">
    <property type="entry name" value="RAP"/>
    <property type="match status" value="1"/>
</dbReference>
<dbReference type="PANTHER" id="PTHR21228:SF40">
    <property type="entry name" value="LD45607P"/>
    <property type="match status" value="1"/>
</dbReference>
<accession>A0ABN9SJJ6</accession>
<dbReference type="PANTHER" id="PTHR21228">
    <property type="entry name" value="FAST LEU-RICH DOMAIN-CONTAINING"/>
    <property type="match status" value="1"/>
</dbReference>
<feature type="domain" description="RAP" evidence="1">
    <location>
        <begin position="430"/>
        <end position="496"/>
    </location>
</feature>
<sequence>MANDLGPQDTANALWALERLRALDLELLAALGGQALRSLRLLRPAGLAAVLTALARACRGVPPERWPPVVPRLVGAVAGEVPALVAPGRCGHAEFAQVCWAFATLAHTEPATYERLAAAGAAIGWGVLQPRDLGTVAWSFATAGTATEPFMRAVAAASVPAVSQFDPQGVANLCWAFAASRAESSGELFAAVCPHAAEAAKAGAYSARQLSNISWAFASSACLDDELMESVALQSCRHIREFRGAELGALVWSFATVSAGGCHAAALAEAAAKELVASPGAPDASWTAREVANTVWALAVLDHHSGAAVRHAAGVLSRARQAGEALDMHLGQWYFAWLGLTLLRAAGPEALAAGAVDPAWVQECQGSAKKQAVLQHAEPGLWGPVSAMSRLHRDVGAELRRLVGADTLVEDEYVIHHCLVVDLVLPTLGIALEVDGPGHFAHRLRPSAGQDALQQRGASRLKRRLLRQLGWDVRAVRWLEWDSLRSASQKRDHLRAVVLD</sequence>
<organism evidence="2 3">
    <name type="scientific">Prorocentrum cordatum</name>
    <dbReference type="NCBI Taxonomy" id="2364126"/>
    <lineage>
        <taxon>Eukaryota</taxon>
        <taxon>Sar</taxon>
        <taxon>Alveolata</taxon>
        <taxon>Dinophyceae</taxon>
        <taxon>Prorocentrales</taxon>
        <taxon>Prorocentraceae</taxon>
        <taxon>Prorocentrum</taxon>
    </lineage>
</organism>
<name>A0ABN9SJJ6_9DINO</name>
<comment type="caution">
    <text evidence="2">The sequence shown here is derived from an EMBL/GenBank/DDBJ whole genome shotgun (WGS) entry which is preliminary data.</text>
</comment>
<dbReference type="EMBL" id="CAUYUJ010011514">
    <property type="protein sequence ID" value="CAK0831937.1"/>
    <property type="molecule type" value="Genomic_DNA"/>
</dbReference>
<evidence type="ECO:0000313" key="2">
    <source>
        <dbReference type="EMBL" id="CAK0831937.1"/>
    </source>
</evidence>
<evidence type="ECO:0000313" key="3">
    <source>
        <dbReference type="Proteomes" id="UP001189429"/>
    </source>
</evidence>
<dbReference type="InterPro" id="IPR050870">
    <property type="entry name" value="FAST_kinase"/>
</dbReference>
<gene>
    <name evidence="2" type="ORF">PCOR1329_LOCUS30146</name>
</gene>
<feature type="non-terminal residue" evidence="2">
    <location>
        <position position="500"/>
    </location>
</feature>
<proteinExistence type="predicted"/>
<reference evidence="2" key="1">
    <citation type="submission" date="2023-10" db="EMBL/GenBank/DDBJ databases">
        <authorList>
            <person name="Chen Y."/>
            <person name="Shah S."/>
            <person name="Dougan E. K."/>
            <person name="Thang M."/>
            <person name="Chan C."/>
        </authorList>
    </citation>
    <scope>NUCLEOTIDE SEQUENCE [LARGE SCALE GENOMIC DNA]</scope>
</reference>
<dbReference type="Pfam" id="PF08373">
    <property type="entry name" value="RAP"/>
    <property type="match status" value="1"/>
</dbReference>
<dbReference type="Proteomes" id="UP001189429">
    <property type="component" value="Unassembled WGS sequence"/>
</dbReference>
<dbReference type="SMART" id="SM00952">
    <property type="entry name" value="RAP"/>
    <property type="match status" value="1"/>
</dbReference>
<dbReference type="InterPro" id="IPR013584">
    <property type="entry name" value="RAP"/>
</dbReference>
<evidence type="ECO:0000259" key="1">
    <source>
        <dbReference type="PROSITE" id="PS51286"/>
    </source>
</evidence>
<protein>
    <recommendedName>
        <fullName evidence="1">RAP domain-containing protein</fullName>
    </recommendedName>
</protein>
<keyword evidence="3" id="KW-1185">Reference proteome</keyword>